<protein>
    <submittedName>
        <fullName evidence="2">Uncharacterized protein</fullName>
    </submittedName>
</protein>
<feature type="transmembrane region" description="Helical" evidence="1">
    <location>
        <begin position="63"/>
        <end position="85"/>
    </location>
</feature>
<dbReference type="Proteomes" id="UP000239867">
    <property type="component" value="Chromosome"/>
</dbReference>
<dbReference type="RefSeq" id="WP_104936192.1">
    <property type="nucleotide sequence ID" value="NZ_CP021255.1"/>
</dbReference>
<evidence type="ECO:0000313" key="3">
    <source>
        <dbReference type="Proteomes" id="UP000239867"/>
    </source>
</evidence>
<gene>
    <name evidence="2" type="ORF">CAY53_04970</name>
</gene>
<dbReference type="AlphaFoldDB" id="A0A2L1GMK0"/>
<proteinExistence type="predicted"/>
<keyword evidence="1" id="KW-0812">Transmembrane</keyword>
<feature type="transmembrane region" description="Helical" evidence="1">
    <location>
        <begin position="92"/>
        <end position="112"/>
    </location>
</feature>
<evidence type="ECO:0000256" key="1">
    <source>
        <dbReference type="SAM" id="Phobius"/>
    </source>
</evidence>
<dbReference type="KEGG" id="deo:CAY53_04970"/>
<reference evidence="2 3" key="1">
    <citation type="journal article" date="2018" name="MBio">
        <title>Insights into the evolution of host association through the isolation and characterization of a novel human periodontal pathobiont, Desulfobulbus oralis.</title>
        <authorList>
            <person name="Cross K.L."/>
            <person name="Chirania P."/>
            <person name="Xiong W."/>
            <person name="Beall C.J."/>
            <person name="Elkins J.G."/>
            <person name="Giannone R.J."/>
            <person name="Griffen A.L."/>
            <person name="Guss A.M."/>
            <person name="Hettich R.L."/>
            <person name="Joshi S.S."/>
            <person name="Mokrzan E.M."/>
            <person name="Martin R.K."/>
            <person name="Zhulin I.B."/>
            <person name="Leys E.J."/>
            <person name="Podar M."/>
        </authorList>
    </citation>
    <scope>NUCLEOTIDE SEQUENCE [LARGE SCALE GENOMIC DNA]</scope>
    <source>
        <strain evidence="2 3">ORNL</strain>
    </source>
</reference>
<keyword evidence="1" id="KW-1133">Transmembrane helix</keyword>
<keyword evidence="3" id="KW-1185">Reference proteome</keyword>
<keyword evidence="1" id="KW-0472">Membrane</keyword>
<dbReference type="EMBL" id="CP021255">
    <property type="protein sequence ID" value="AVD70909.1"/>
    <property type="molecule type" value="Genomic_DNA"/>
</dbReference>
<accession>A0A2L1GMK0</accession>
<organism evidence="2 3">
    <name type="scientific">Desulfobulbus oralis</name>
    <dbReference type="NCBI Taxonomy" id="1986146"/>
    <lineage>
        <taxon>Bacteria</taxon>
        <taxon>Pseudomonadati</taxon>
        <taxon>Thermodesulfobacteriota</taxon>
        <taxon>Desulfobulbia</taxon>
        <taxon>Desulfobulbales</taxon>
        <taxon>Desulfobulbaceae</taxon>
        <taxon>Desulfobulbus</taxon>
    </lineage>
</organism>
<feature type="transmembrane region" description="Helical" evidence="1">
    <location>
        <begin position="30"/>
        <end position="51"/>
    </location>
</feature>
<sequence>MKIFIIVSQYTGIVDFTAELDLGCPAQMKALATVLSIFSLMVSGLFCWLGFSCLKGAPDDFLVLFMGTIALLYGISSAAFLVGAWFSPKSKLLLLSKWSAAFILVLWSVGLLDSGMVSGLELVSIFYVAFVLMLNVVSVRCVLHMRSTAQPGSIE</sequence>
<evidence type="ECO:0000313" key="2">
    <source>
        <dbReference type="EMBL" id="AVD70909.1"/>
    </source>
</evidence>
<feature type="transmembrane region" description="Helical" evidence="1">
    <location>
        <begin position="124"/>
        <end position="143"/>
    </location>
</feature>
<name>A0A2L1GMK0_9BACT</name>